<dbReference type="GO" id="GO:0016491">
    <property type="term" value="F:oxidoreductase activity"/>
    <property type="evidence" value="ECO:0007669"/>
    <property type="project" value="UniProtKB-KW"/>
</dbReference>
<dbReference type="InterPro" id="IPR036291">
    <property type="entry name" value="NAD(P)-bd_dom_sf"/>
</dbReference>
<dbReference type="PANTHER" id="PTHR43391">
    <property type="entry name" value="RETINOL DEHYDROGENASE-RELATED"/>
    <property type="match status" value="1"/>
</dbReference>
<feature type="non-terminal residue" evidence="4">
    <location>
        <position position="172"/>
    </location>
</feature>
<evidence type="ECO:0008006" key="5">
    <source>
        <dbReference type="Google" id="ProtNLM"/>
    </source>
</evidence>
<dbReference type="InterPro" id="IPR002347">
    <property type="entry name" value="SDR_fam"/>
</dbReference>
<dbReference type="AlphaFoldDB" id="A0A383EB19"/>
<dbReference type="EMBL" id="UINC01223901">
    <property type="protein sequence ID" value="SVE53288.1"/>
    <property type="molecule type" value="Genomic_DNA"/>
</dbReference>
<evidence type="ECO:0000256" key="3">
    <source>
        <dbReference type="ARBA" id="ARBA00023002"/>
    </source>
</evidence>
<name>A0A383EB19_9ZZZZ</name>
<dbReference type="CDD" id="cd05233">
    <property type="entry name" value="SDR_c"/>
    <property type="match status" value="1"/>
</dbReference>
<dbReference type="Pfam" id="PF00106">
    <property type="entry name" value="adh_short"/>
    <property type="match status" value="1"/>
</dbReference>
<gene>
    <name evidence="4" type="ORF">METZ01_LOCUS506142</name>
</gene>
<dbReference type="PRINTS" id="PR00081">
    <property type="entry name" value="GDHRDH"/>
</dbReference>
<dbReference type="Gene3D" id="3.40.50.720">
    <property type="entry name" value="NAD(P)-binding Rossmann-like Domain"/>
    <property type="match status" value="1"/>
</dbReference>
<protein>
    <recommendedName>
        <fullName evidence="5">Short-chain dehydrogenase/reductase SDR</fullName>
    </recommendedName>
</protein>
<dbReference type="SUPFAM" id="SSF51735">
    <property type="entry name" value="NAD(P)-binding Rossmann-fold domains"/>
    <property type="match status" value="1"/>
</dbReference>
<keyword evidence="2" id="KW-0521">NADP</keyword>
<dbReference type="PANTHER" id="PTHR43391:SF14">
    <property type="entry name" value="DEHYDROGENASE_REDUCTASE SDR FAMILY PROTEIN 7-LIKE"/>
    <property type="match status" value="1"/>
</dbReference>
<evidence type="ECO:0000256" key="1">
    <source>
        <dbReference type="ARBA" id="ARBA00006484"/>
    </source>
</evidence>
<comment type="similarity">
    <text evidence="1">Belongs to the short-chain dehydrogenases/reductases (SDR) family.</text>
</comment>
<accession>A0A383EB19</accession>
<evidence type="ECO:0000256" key="2">
    <source>
        <dbReference type="ARBA" id="ARBA00022857"/>
    </source>
</evidence>
<proteinExistence type="inferred from homology"/>
<evidence type="ECO:0000313" key="4">
    <source>
        <dbReference type="EMBL" id="SVE53288.1"/>
    </source>
</evidence>
<organism evidence="4">
    <name type="scientific">marine metagenome</name>
    <dbReference type="NCBI Taxonomy" id="408172"/>
    <lineage>
        <taxon>unclassified sequences</taxon>
        <taxon>metagenomes</taxon>
        <taxon>ecological metagenomes</taxon>
    </lineage>
</organism>
<reference evidence="4" key="1">
    <citation type="submission" date="2018-05" db="EMBL/GenBank/DDBJ databases">
        <authorList>
            <person name="Lanie J.A."/>
            <person name="Ng W.-L."/>
            <person name="Kazmierczak K.M."/>
            <person name="Andrzejewski T.M."/>
            <person name="Davidsen T.M."/>
            <person name="Wayne K.J."/>
            <person name="Tettelin H."/>
            <person name="Glass J.I."/>
            <person name="Rusch D."/>
            <person name="Podicherti R."/>
            <person name="Tsui H.-C.T."/>
            <person name="Winkler M.E."/>
        </authorList>
    </citation>
    <scope>NUCLEOTIDE SEQUENCE</scope>
</reference>
<sequence length="172" mass="18274">MNALVLFIDFPLNSTMKKKVFITGASSGIGEYLAYAYAKQGFLIGLVARRKERLDQVATQCSEFGGQTKVYAVDVLNGSDCKKAIDDFIALPGEMDTIYANAGVGSPDGLSSGSAEKMNHVLSVNILGVTNTVMPFLPHLKEIRKGKIAIISSVASFRGLAHHAAYSGSKAA</sequence>
<keyword evidence="3" id="KW-0560">Oxidoreductase</keyword>